<dbReference type="AlphaFoldDB" id="A0A6S6U2H1"/>
<dbReference type="EMBL" id="CACVAT010000474">
    <property type="protein sequence ID" value="CAA6828735.1"/>
    <property type="molecule type" value="Genomic_DNA"/>
</dbReference>
<reference evidence="1" key="1">
    <citation type="submission" date="2020-01" db="EMBL/GenBank/DDBJ databases">
        <authorList>
            <person name="Meier V. D."/>
            <person name="Meier V D."/>
        </authorList>
    </citation>
    <scope>NUCLEOTIDE SEQUENCE</scope>
    <source>
        <strain evidence="1">HLG_WM_MAG_09</strain>
    </source>
</reference>
<sequence>MRIGEVCLGENFTLTFILQEAEVNPDSAGYSSAVRMDVAKAYYGVTSQYLYCYRS</sequence>
<proteinExistence type="predicted"/>
<accession>A0A6S6U2H1</accession>
<name>A0A6S6U2H1_9GAMM</name>
<protein>
    <submittedName>
        <fullName evidence="1">Uncharacterized protein</fullName>
    </submittedName>
</protein>
<gene>
    <name evidence="1" type="ORF">HELGO_WM20712</name>
</gene>
<evidence type="ECO:0000313" key="1">
    <source>
        <dbReference type="EMBL" id="CAA6828735.1"/>
    </source>
</evidence>
<organism evidence="1">
    <name type="scientific">uncultured Thiotrichaceae bacterium</name>
    <dbReference type="NCBI Taxonomy" id="298394"/>
    <lineage>
        <taxon>Bacteria</taxon>
        <taxon>Pseudomonadati</taxon>
        <taxon>Pseudomonadota</taxon>
        <taxon>Gammaproteobacteria</taxon>
        <taxon>Thiotrichales</taxon>
        <taxon>Thiotrichaceae</taxon>
        <taxon>environmental samples</taxon>
    </lineage>
</organism>